<dbReference type="EMBL" id="JAAKZZ010000203">
    <property type="protein sequence ID" value="NGO70515.1"/>
    <property type="molecule type" value="Genomic_DNA"/>
</dbReference>
<reference evidence="3 4" key="1">
    <citation type="submission" date="2020-02" db="EMBL/GenBank/DDBJ databases">
        <title>Whole-genome analyses of novel actinobacteria.</title>
        <authorList>
            <person name="Sahin N."/>
            <person name="Tatar D."/>
        </authorList>
    </citation>
    <scope>NUCLEOTIDE SEQUENCE [LARGE SCALE GENOMIC DNA]</scope>
    <source>
        <strain evidence="3 4">SB3404</strain>
    </source>
</reference>
<dbReference type="AlphaFoldDB" id="A0A6G4WZ50"/>
<accession>A0A6G4WZ50</accession>
<dbReference type="RefSeq" id="WP_165300179.1">
    <property type="nucleotide sequence ID" value="NZ_JAAKZZ010000203.1"/>
</dbReference>
<protein>
    <submittedName>
        <fullName evidence="3">Uncharacterized protein</fullName>
    </submittedName>
</protein>
<evidence type="ECO:0000313" key="4">
    <source>
        <dbReference type="Proteomes" id="UP000477722"/>
    </source>
</evidence>
<sequence length="87" mass="9266">MPYRYTCRTCRASGAVHTTRRGAHRDEAGHRDAVHGGMTPPNGDHVHYATPSPRGLIVTAAVLLLLVAIKAVTGIAPDDVARWAGLL</sequence>
<gene>
    <name evidence="3" type="ORF">G5C65_19580</name>
</gene>
<keyword evidence="4" id="KW-1185">Reference proteome</keyword>
<name>A0A6G4WZ50_9ACTN</name>
<feature type="region of interest" description="Disordered" evidence="1">
    <location>
        <begin position="21"/>
        <end position="40"/>
    </location>
</feature>
<proteinExistence type="predicted"/>
<feature type="transmembrane region" description="Helical" evidence="2">
    <location>
        <begin position="55"/>
        <end position="76"/>
    </location>
</feature>
<comment type="caution">
    <text evidence="3">The sequence shown here is derived from an EMBL/GenBank/DDBJ whole genome shotgun (WGS) entry which is preliminary data.</text>
</comment>
<evidence type="ECO:0000256" key="1">
    <source>
        <dbReference type="SAM" id="MobiDB-lite"/>
    </source>
</evidence>
<dbReference type="Proteomes" id="UP000477722">
    <property type="component" value="Unassembled WGS sequence"/>
</dbReference>
<keyword evidence="2" id="KW-0812">Transmembrane</keyword>
<organism evidence="3 4">
    <name type="scientific">Streptomyces boncukensis</name>
    <dbReference type="NCBI Taxonomy" id="2711219"/>
    <lineage>
        <taxon>Bacteria</taxon>
        <taxon>Bacillati</taxon>
        <taxon>Actinomycetota</taxon>
        <taxon>Actinomycetes</taxon>
        <taxon>Kitasatosporales</taxon>
        <taxon>Streptomycetaceae</taxon>
        <taxon>Streptomyces</taxon>
    </lineage>
</organism>
<keyword evidence="2" id="KW-0472">Membrane</keyword>
<feature type="compositionally biased region" description="Basic and acidic residues" evidence="1">
    <location>
        <begin position="24"/>
        <end position="34"/>
    </location>
</feature>
<keyword evidence="2" id="KW-1133">Transmembrane helix</keyword>
<evidence type="ECO:0000313" key="3">
    <source>
        <dbReference type="EMBL" id="NGO70515.1"/>
    </source>
</evidence>
<evidence type="ECO:0000256" key="2">
    <source>
        <dbReference type="SAM" id="Phobius"/>
    </source>
</evidence>